<dbReference type="RefSeq" id="WP_140959487.1">
    <property type="nucleotide sequence ID" value="NZ_VEVQ02000001.1"/>
</dbReference>
<reference evidence="2 3" key="3">
    <citation type="submission" date="2020-02" db="EMBL/GenBank/DDBJ databases">
        <title>Flavobacterium profundi sp. nov., isolated from a deep-sea seamount.</title>
        <authorList>
            <person name="Zhang D.-C."/>
        </authorList>
    </citation>
    <scope>NUCLEOTIDE SEQUENCE [LARGE SCALE GENOMIC DNA]</scope>
    <source>
        <strain evidence="2 3">EC11</strain>
    </source>
</reference>
<keyword evidence="1" id="KW-0472">Membrane</keyword>
<evidence type="ECO:0000256" key="1">
    <source>
        <dbReference type="SAM" id="Phobius"/>
    </source>
</evidence>
<accession>A0ABX0IQN8</accession>
<keyword evidence="1" id="KW-1133">Transmembrane helix</keyword>
<feature type="transmembrane region" description="Helical" evidence="1">
    <location>
        <begin position="12"/>
        <end position="44"/>
    </location>
</feature>
<organism evidence="2 3">
    <name type="scientific">Flavobacterium jejuense</name>
    <dbReference type="NCBI Taxonomy" id="1544455"/>
    <lineage>
        <taxon>Bacteria</taxon>
        <taxon>Pseudomonadati</taxon>
        <taxon>Bacteroidota</taxon>
        <taxon>Flavobacteriia</taxon>
        <taxon>Flavobacteriales</taxon>
        <taxon>Flavobacteriaceae</taxon>
        <taxon>Flavobacterium</taxon>
    </lineage>
</organism>
<evidence type="ECO:0000313" key="2">
    <source>
        <dbReference type="EMBL" id="NHN24431.1"/>
    </source>
</evidence>
<keyword evidence="1" id="KW-0812">Transmembrane</keyword>
<gene>
    <name evidence="2" type="ORF">FIA58_001980</name>
</gene>
<dbReference type="InterPro" id="IPR021354">
    <property type="entry name" value="DUF2975"/>
</dbReference>
<reference evidence="2 3" key="2">
    <citation type="submission" date="2019-05" db="EMBL/GenBank/DDBJ databases">
        <authorList>
            <person name="Lianzixin W."/>
        </authorList>
    </citation>
    <scope>NUCLEOTIDE SEQUENCE [LARGE SCALE GENOMIC DNA]</scope>
    <source>
        <strain evidence="2 3">EC11</strain>
    </source>
</reference>
<evidence type="ECO:0000313" key="3">
    <source>
        <dbReference type="Proteomes" id="UP000817854"/>
    </source>
</evidence>
<feature type="transmembrane region" description="Helical" evidence="1">
    <location>
        <begin position="64"/>
        <end position="87"/>
    </location>
</feature>
<feature type="transmembrane region" description="Helical" evidence="1">
    <location>
        <begin position="147"/>
        <end position="168"/>
    </location>
</feature>
<name>A0ABX0IQN8_9FLAO</name>
<comment type="caution">
    <text evidence="2">The sequence shown here is derived from an EMBL/GenBank/DDBJ whole genome shotgun (WGS) entry which is preliminary data.</text>
</comment>
<proteinExistence type="predicted"/>
<dbReference type="Pfam" id="PF11188">
    <property type="entry name" value="DUF2975"/>
    <property type="match status" value="1"/>
</dbReference>
<reference evidence="3" key="1">
    <citation type="submission" date="2019-05" db="EMBL/GenBank/DDBJ databases">
        <title>Flavobacterium profundi sp. nov., isolated from a deep-sea seamount.</title>
        <authorList>
            <person name="Zhang D.-C."/>
        </authorList>
    </citation>
    <scope>NUCLEOTIDE SEQUENCE [LARGE SCALE GENOMIC DNA]</scope>
    <source>
        <strain evidence="3">EC11</strain>
    </source>
</reference>
<protein>
    <submittedName>
        <fullName evidence="2">DUF2975 domain-containing protein</fullName>
    </submittedName>
</protein>
<sequence length="182" mass="20325">MTAKSTSVLKFITVISWVIFIGLCITAGGILFNTFFTLVINPIAVKSFWEEVDLSNLYNFDKGYFISETLLMSIVAVMKAILFYLIVKILHKKKLNLSQPFNIEIKAFISNASYLTLGIGLFSYWGIQNTKWLVTQGVSIPDIQNLGLGGADVWLFMGITLLVIAEIFKKGIALQSENELTI</sequence>
<dbReference type="EMBL" id="VEVQ02000001">
    <property type="protein sequence ID" value="NHN24431.1"/>
    <property type="molecule type" value="Genomic_DNA"/>
</dbReference>
<dbReference type="Proteomes" id="UP000817854">
    <property type="component" value="Unassembled WGS sequence"/>
</dbReference>
<keyword evidence="3" id="KW-1185">Reference proteome</keyword>
<feature type="transmembrane region" description="Helical" evidence="1">
    <location>
        <begin position="108"/>
        <end position="127"/>
    </location>
</feature>